<evidence type="ECO:0000256" key="1">
    <source>
        <dbReference type="SAM" id="MobiDB-lite"/>
    </source>
</evidence>
<feature type="region of interest" description="Disordered" evidence="1">
    <location>
        <begin position="1"/>
        <end position="22"/>
    </location>
</feature>
<name>A0A8S5UDT7_9CAUD</name>
<proteinExistence type="predicted"/>
<accession>A0A8S5UDT7</accession>
<organism evidence="2">
    <name type="scientific">Siphoviridae sp. ctNLX12</name>
    <dbReference type="NCBI Taxonomy" id="2825469"/>
    <lineage>
        <taxon>Viruses</taxon>
        <taxon>Duplodnaviria</taxon>
        <taxon>Heunggongvirae</taxon>
        <taxon>Uroviricota</taxon>
        <taxon>Caudoviricetes</taxon>
    </lineage>
</organism>
<dbReference type="EMBL" id="BK016068">
    <property type="protein sequence ID" value="DAF92562.1"/>
    <property type="molecule type" value="Genomic_DNA"/>
</dbReference>
<reference evidence="2" key="1">
    <citation type="journal article" date="2021" name="Proc. Natl. Acad. Sci. U.S.A.">
        <title>A Catalog of Tens of Thousands of Viruses from Human Metagenomes Reveals Hidden Associations with Chronic Diseases.</title>
        <authorList>
            <person name="Tisza M.J."/>
            <person name="Buck C.B."/>
        </authorList>
    </citation>
    <scope>NUCLEOTIDE SEQUENCE</scope>
    <source>
        <strain evidence="2">CtNLX12</strain>
    </source>
</reference>
<sequence>MEHKPQKIEIKPRKEGEPPSSIHLFVDGHEIKGIRKLDFSVEPNGLPHLVLDLQAFNLTVDAVCLIYQEKIGAINLQIADEENERGENGWK</sequence>
<feature type="compositionally biased region" description="Basic and acidic residues" evidence="1">
    <location>
        <begin position="1"/>
        <end position="17"/>
    </location>
</feature>
<protein>
    <submittedName>
        <fullName evidence="2">Uncharacterized protein</fullName>
    </submittedName>
</protein>
<evidence type="ECO:0000313" key="2">
    <source>
        <dbReference type="EMBL" id="DAF92562.1"/>
    </source>
</evidence>